<gene>
    <name evidence="18" type="ORF">Vafri_16452</name>
</gene>
<keyword evidence="10 14" id="KW-0408">Iron</keyword>
<dbReference type="GO" id="GO:0006427">
    <property type="term" value="P:histidyl-tRNA aminoacylation"/>
    <property type="evidence" value="ECO:0007669"/>
    <property type="project" value="InterPro"/>
</dbReference>
<dbReference type="FunFam" id="3.30.930.10:FF:000061">
    <property type="entry name" value="Histidine--tRNA ligase, cytoplasmic"/>
    <property type="match status" value="1"/>
</dbReference>
<keyword evidence="19" id="KW-1185">Reference proteome</keyword>
<dbReference type="PANTHER" id="PTHR11476:SF7">
    <property type="entry name" value="HISTIDINE--TRNA LIGASE"/>
    <property type="match status" value="1"/>
</dbReference>
<feature type="domain" description="Cytochrome c" evidence="17">
    <location>
        <begin position="191"/>
        <end position="300"/>
    </location>
</feature>
<evidence type="ECO:0000256" key="7">
    <source>
        <dbReference type="ARBA" id="ARBA00022741"/>
    </source>
</evidence>
<dbReference type="HAMAP" id="MF_00127">
    <property type="entry name" value="His_tRNA_synth"/>
    <property type="match status" value="1"/>
</dbReference>
<keyword evidence="14" id="KW-0349">Heme</keyword>
<evidence type="ECO:0000313" key="18">
    <source>
        <dbReference type="EMBL" id="GIL62188.1"/>
    </source>
</evidence>
<dbReference type="InterPro" id="IPR041715">
    <property type="entry name" value="HisRS-like_core"/>
</dbReference>
<dbReference type="InterPro" id="IPR024083">
    <property type="entry name" value="Fumarase/histidase_N"/>
</dbReference>
<dbReference type="Pfam" id="PF00221">
    <property type="entry name" value="Lyase_aromatic"/>
    <property type="match status" value="1"/>
</dbReference>
<sequence length="1078" mass="112037">HAIITTIRNIRSRALYTTVYSFFALGAVPGPSPRLRDCPLSLPKLACPLPLITKNNIFIDFNSHNKIGLHTTSSAGIMAAKAFTIGGIGAQPSLDDVVKIAQGGLIVALDAAGAERVKKASPPPKSFQPETFDASATSATDSLAQLLDVAQTRAILATRLLTLMNGTSGTRVQVAEFLVSLLNKDILPALPAAATDKEVLSRLCDACHGAGMTVLVGSRLADELAAGGITPPGISATERVVLSTGSSAAAGVAALTVQGGKKLLSLATATAALSCEALGVQTKPFEADVVEAQGYKSAVMVADELLGLLEGSKRVGALKGDKGGGAEQLTPFTAAPQRLGALSEALAAAYGSVRSEVQSGALPPKGLTPLSAPSPLLSTSLLDLSRALVATARDSLARARSVTTGLGSAEGEGVVAVLEQVAAADADVTAAQRQMATVGQAMLADVDAMPGVQAALAASSALEAAVGAVAVEAMAAVVSLRALEGPPAVLATAAEDTTAAAAGGKKKDRKASAAGVVLGKGTALLRSYVEKAAATVADAPGGVLVVPAPTSPAADGTGSSLSAAWSGARTALQPLGSGAAKFLDELRAVVEANQARRKPKIPKGTRDFLPEQMAIRERAFAAITAVFKRHGAVSIDTPVFELRETLMGKYGEDSKLIYDLADQGGEILSLRYDLTVPFARFVAVHSIGNIKRYHIGKVYRRDQPQMTRGRFREFFQCDFDIAGSYAPMVADAEVVKVLTEILTDLQLGRFEVKINHRGLLDAMLAIAGVPAQKFRPICSAIDKLDKEPWEVVRQEMVAEKGLPEEVADVIGQFVVLRGEPLELVTRLSAPDHPLSQHPMGKAALDDLAAMFNMLKAMGALGSLTLDLSLARGLDYYTGVIYEAVLHGANVGSIAAGGRYDKLVGMFSGKDVPAVGVSIGIERVFAIMEQQVRERAAASGRPVRAIETEVLVASIGTGLQVRRMELCAALWSAGVRAEFGYKPNPKMADNLGFCHENAVPYMVLFGEDELVKGVVKIKDMDAHQEETVPLQQLVPALLQRLERRKGQLAQAEAAGGSAAAGEPPAATETAPGAVDGSSA</sequence>
<evidence type="ECO:0000256" key="8">
    <source>
        <dbReference type="ARBA" id="ARBA00022840"/>
    </source>
</evidence>
<dbReference type="Gene3D" id="3.40.50.800">
    <property type="entry name" value="Anticodon-binding domain"/>
    <property type="match status" value="1"/>
</dbReference>
<organism evidence="18 19">
    <name type="scientific">Volvox africanus</name>
    <dbReference type="NCBI Taxonomy" id="51714"/>
    <lineage>
        <taxon>Eukaryota</taxon>
        <taxon>Viridiplantae</taxon>
        <taxon>Chlorophyta</taxon>
        <taxon>core chlorophytes</taxon>
        <taxon>Chlorophyceae</taxon>
        <taxon>CS clade</taxon>
        <taxon>Chlamydomonadales</taxon>
        <taxon>Volvocaceae</taxon>
        <taxon>Volvox</taxon>
    </lineage>
</organism>
<keyword evidence="5" id="KW-0436">Ligase</keyword>
<evidence type="ECO:0000259" key="17">
    <source>
        <dbReference type="PROSITE" id="PS51007"/>
    </source>
</evidence>
<dbReference type="InterPro" id="IPR008948">
    <property type="entry name" value="L-Aspartase-like"/>
</dbReference>
<dbReference type="InterPro" id="IPR006195">
    <property type="entry name" value="aa-tRNA-synth_II"/>
</dbReference>
<dbReference type="GO" id="GO:0046872">
    <property type="term" value="F:metal ion binding"/>
    <property type="evidence" value="ECO:0007669"/>
    <property type="project" value="UniProtKB-KW"/>
</dbReference>
<dbReference type="PROSITE" id="PS50862">
    <property type="entry name" value="AA_TRNA_LIGASE_II"/>
    <property type="match status" value="1"/>
</dbReference>
<keyword evidence="11" id="KW-0030">Aminoacyl-tRNA synthetase</keyword>
<evidence type="ECO:0000256" key="6">
    <source>
        <dbReference type="ARBA" id="ARBA00022723"/>
    </source>
</evidence>
<reference evidence="18" key="1">
    <citation type="journal article" date="2021" name="Proc. Natl. Acad. Sci. U.S.A.">
        <title>Three genomes in the algal genus Volvox reveal the fate of a haploid sex-determining region after a transition to homothallism.</title>
        <authorList>
            <person name="Yamamoto K."/>
            <person name="Hamaji T."/>
            <person name="Kawai-Toyooka H."/>
            <person name="Matsuzaki R."/>
            <person name="Takahashi F."/>
            <person name="Nishimura Y."/>
            <person name="Kawachi M."/>
            <person name="Noguchi H."/>
            <person name="Minakuchi Y."/>
            <person name="Umen J.G."/>
            <person name="Toyoda A."/>
            <person name="Nozaki H."/>
        </authorList>
    </citation>
    <scope>NUCLEOTIDE SEQUENCE</scope>
    <source>
        <strain evidence="18">NIES-3780</strain>
    </source>
</reference>
<keyword evidence="8" id="KW-0067">ATP-binding</keyword>
<comment type="catalytic activity">
    <reaction evidence="13">
        <text>tRNA(His) + L-histidine + ATP = L-histidyl-tRNA(His) + AMP + diphosphate + H(+)</text>
        <dbReference type="Rhea" id="RHEA:17313"/>
        <dbReference type="Rhea" id="RHEA-COMP:9665"/>
        <dbReference type="Rhea" id="RHEA-COMP:9689"/>
        <dbReference type="ChEBI" id="CHEBI:15378"/>
        <dbReference type="ChEBI" id="CHEBI:30616"/>
        <dbReference type="ChEBI" id="CHEBI:33019"/>
        <dbReference type="ChEBI" id="CHEBI:57595"/>
        <dbReference type="ChEBI" id="CHEBI:78442"/>
        <dbReference type="ChEBI" id="CHEBI:78527"/>
        <dbReference type="ChEBI" id="CHEBI:456215"/>
        <dbReference type="EC" id="6.1.1.21"/>
    </reaction>
</comment>
<dbReference type="GO" id="GO:0005739">
    <property type="term" value="C:mitochondrion"/>
    <property type="evidence" value="ECO:0007669"/>
    <property type="project" value="TreeGrafter"/>
</dbReference>
<evidence type="ECO:0000256" key="1">
    <source>
        <dbReference type="ARBA" id="ARBA00007238"/>
    </source>
</evidence>
<evidence type="ECO:0000256" key="5">
    <source>
        <dbReference type="ARBA" id="ARBA00022598"/>
    </source>
</evidence>
<dbReference type="Gene3D" id="1.10.275.10">
    <property type="entry name" value="Fumarase/aspartase (N-terminal domain)"/>
    <property type="match status" value="1"/>
</dbReference>
<dbReference type="GO" id="GO:0009055">
    <property type="term" value="F:electron transfer activity"/>
    <property type="evidence" value="ECO:0007669"/>
    <property type="project" value="InterPro"/>
</dbReference>
<evidence type="ECO:0000256" key="11">
    <source>
        <dbReference type="ARBA" id="ARBA00023146"/>
    </source>
</evidence>
<evidence type="ECO:0000256" key="12">
    <source>
        <dbReference type="ARBA" id="ARBA00030619"/>
    </source>
</evidence>
<comment type="caution">
    <text evidence="18">The sequence shown here is derived from an EMBL/GenBank/DDBJ whole genome shotgun (WGS) entry which is preliminary data.</text>
</comment>
<evidence type="ECO:0000256" key="14">
    <source>
        <dbReference type="PROSITE-ProRule" id="PRU00433"/>
    </source>
</evidence>
<dbReference type="NCBIfam" id="TIGR00442">
    <property type="entry name" value="hisS"/>
    <property type="match status" value="1"/>
</dbReference>
<dbReference type="GO" id="GO:0005524">
    <property type="term" value="F:ATP binding"/>
    <property type="evidence" value="ECO:0007669"/>
    <property type="project" value="UniProtKB-KW"/>
</dbReference>
<evidence type="ECO:0000256" key="13">
    <source>
        <dbReference type="ARBA" id="ARBA00047639"/>
    </source>
</evidence>
<evidence type="ECO:0000256" key="3">
    <source>
        <dbReference type="ARBA" id="ARBA00012815"/>
    </source>
</evidence>
<dbReference type="EMBL" id="BNCO01000049">
    <property type="protein sequence ID" value="GIL62188.1"/>
    <property type="molecule type" value="Genomic_DNA"/>
</dbReference>
<dbReference type="SUPFAM" id="SSF48557">
    <property type="entry name" value="L-aspartase-like"/>
    <property type="match status" value="1"/>
</dbReference>
<dbReference type="Gene3D" id="1.20.200.10">
    <property type="entry name" value="Fumarase/aspartase (Central domain)"/>
    <property type="match status" value="1"/>
</dbReference>
<keyword evidence="7" id="KW-0547">Nucleotide-binding</keyword>
<keyword evidence="9" id="KW-0648">Protein biosynthesis</keyword>
<dbReference type="CDD" id="cd00773">
    <property type="entry name" value="HisRS-like_core"/>
    <property type="match status" value="1"/>
</dbReference>
<protein>
    <recommendedName>
        <fullName evidence="4">Histidine--tRNA ligase, cytoplasmic</fullName>
        <ecNumber evidence="3">6.1.1.21</ecNumber>
    </recommendedName>
    <alternativeName>
        <fullName evidence="12">Histidyl-tRNA synthetase</fullName>
    </alternativeName>
</protein>
<keyword evidence="6 14" id="KW-0479">Metal-binding</keyword>
<evidence type="ECO:0000256" key="15">
    <source>
        <dbReference type="SAM" id="MobiDB-lite"/>
    </source>
</evidence>
<dbReference type="InterPro" id="IPR045864">
    <property type="entry name" value="aa-tRNA-synth_II/BPL/LPL"/>
</dbReference>
<feature type="compositionally biased region" description="Low complexity" evidence="15">
    <location>
        <begin position="1048"/>
        <end position="1072"/>
    </location>
</feature>
<evidence type="ECO:0000256" key="9">
    <source>
        <dbReference type="ARBA" id="ARBA00022917"/>
    </source>
</evidence>
<dbReference type="CDD" id="cd00859">
    <property type="entry name" value="HisRS_anticodon"/>
    <property type="match status" value="1"/>
</dbReference>
<comment type="similarity">
    <text evidence="2">Belongs to the class-II aminoacyl-tRNA synthetase family.</text>
</comment>
<dbReference type="GO" id="GO:0004821">
    <property type="term" value="F:histidine-tRNA ligase activity"/>
    <property type="evidence" value="ECO:0007669"/>
    <property type="project" value="UniProtKB-EC"/>
</dbReference>
<dbReference type="SUPFAM" id="SSF55681">
    <property type="entry name" value="Class II aaRS and biotin synthetases"/>
    <property type="match status" value="1"/>
</dbReference>
<dbReference type="GO" id="GO:0032543">
    <property type="term" value="P:mitochondrial translation"/>
    <property type="evidence" value="ECO:0007669"/>
    <property type="project" value="TreeGrafter"/>
</dbReference>
<dbReference type="PROSITE" id="PS51007">
    <property type="entry name" value="CYTC"/>
    <property type="match status" value="1"/>
</dbReference>
<evidence type="ECO:0000256" key="2">
    <source>
        <dbReference type="ARBA" id="ARBA00008226"/>
    </source>
</evidence>
<dbReference type="InterPro" id="IPR009056">
    <property type="entry name" value="Cyt_c-like_dom"/>
</dbReference>
<dbReference type="Pfam" id="PF03129">
    <property type="entry name" value="HGTP_anticodon"/>
    <property type="match status" value="1"/>
</dbReference>
<feature type="non-terminal residue" evidence="18">
    <location>
        <position position="1"/>
    </location>
</feature>
<dbReference type="InterPro" id="IPR036621">
    <property type="entry name" value="Anticodon-bd_dom_sf"/>
</dbReference>
<evidence type="ECO:0000313" key="19">
    <source>
        <dbReference type="Proteomes" id="UP000747399"/>
    </source>
</evidence>
<dbReference type="GO" id="GO:0020037">
    <property type="term" value="F:heme binding"/>
    <property type="evidence" value="ECO:0007669"/>
    <property type="project" value="InterPro"/>
</dbReference>
<feature type="region of interest" description="Disordered" evidence="15">
    <location>
        <begin position="1047"/>
        <end position="1078"/>
    </location>
</feature>
<dbReference type="EC" id="6.1.1.21" evidence="3"/>
<dbReference type="Proteomes" id="UP000747399">
    <property type="component" value="Unassembled WGS sequence"/>
</dbReference>
<dbReference type="FunFam" id="3.40.50.800:FF:000012">
    <property type="entry name" value="Histidine--tRNA ligase, cytoplasmic"/>
    <property type="match status" value="1"/>
</dbReference>
<evidence type="ECO:0000259" key="16">
    <source>
        <dbReference type="PROSITE" id="PS50862"/>
    </source>
</evidence>
<dbReference type="InterPro" id="IPR015807">
    <property type="entry name" value="His-tRNA-ligase"/>
</dbReference>
<feature type="domain" description="Aminoacyl-transfer RNA synthetases class-II family profile" evidence="16">
    <location>
        <begin position="604"/>
        <end position="941"/>
    </location>
</feature>
<dbReference type="PANTHER" id="PTHR11476">
    <property type="entry name" value="HISTIDYL-TRNA SYNTHETASE"/>
    <property type="match status" value="1"/>
</dbReference>
<evidence type="ECO:0000256" key="4">
    <source>
        <dbReference type="ARBA" id="ARBA00015302"/>
    </source>
</evidence>
<comment type="similarity">
    <text evidence="1">Belongs to the PAL/histidase family.</text>
</comment>
<dbReference type="AlphaFoldDB" id="A0A8J4F6H7"/>
<dbReference type="InterPro" id="IPR033656">
    <property type="entry name" value="HisRS_anticodon"/>
</dbReference>
<dbReference type="InterPro" id="IPR004154">
    <property type="entry name" value="Anticodon-bd"/>
</dbReference>
<dbReference type="InterPro" id="IPR001106">
    <property type="entry name" value="Aromatic_Lyase"/>
</dbReference>
<accession>A0A8J4F6H7</accession>
<dbReference type="GO" id="GO:0003723">
    <property type="term" value="F:RNA binding"/>
    <property type="evidence" value="ECO:0007669"/>
    <property type="project" value="TreeGrafter"/>
</dbReference>
<dbReference type="GO" id="GO:0005829">
    <property type="term" value="C:cytosol"/>
    <property type="evidence" value="ECO:0007669"/>
    <property type="project" value="TreeGrafter"/>
</dbReference>
<dbReference type="Gene3D" id="3.30.930.10">
    <property type="entry name" value="Bira Bifunctional Protein, Domain 2"/>
    <property type="match status" value="1"/>
</dbReference>
<name>A0A8J4F6H7_9CHLO</name>
<dbReference type="SUPFAM" id="SSF52954">
    <property type="entry name" value="Class II aaRS ABD-related"/>
    <property type="match status" value="1"/>
</dbReference>
<dbReference type="Pfam" id="PF13393">
    <property type="entry name" value="tRNA-synt_His"/>
    <property type="match status" value="1"/>
</dbReference>
<evidence type="ECO:0000256" key="10">
    <source>
        <dbReference type="ARBA" id="ARBA00023004"/>
    </source>
</evidence>
<proteinExistence type="inferred from homology"/>